<dbReference type="Pfam" id="PF13602">
    <property type="entry name" value="ADH_zinc_N_2"/>
    <property type="match status" value="1"/>
</dbReference>
<dbReference type="Gene3D" id="3.90.180.10">
    <property type="entry name" value="Medium-chain alcohol dehydrogenases, catalytic domain"/>
    <property type="match status" value="1"/>
</dbReference>
<organism evidence="2 3">
    <name type="scientific">Catenaria anguillulae PL171</name>
    <dbReference type="NCBI Taxonomy" id="765915"/>
    <lineage>
        <taxon>Eukaryota</taxon>
        <taxon>Fungi</taxon>
        <taxon>Fungi incertae sedis</taxon>
        <taxon>Blastocladiomycota</taxon>
        <taxon>Blastocladiomycetes</taxon>
        <taxon>Blastocladiales</taxon>
        <taxon>Catenariaceae</taxon>
        <taxon>Catenaria</taxon>
    </lineage>
</organism>
<dbReference type="Pfam" id="PF08240">
    <property type="entry name" value="ADH_N"/>
    <property type="match status" value="1"/>
</dbReference>
<reference evidence="2 3" key="1">
    <citation type="submission" date="2016-07" db="EMBL/GenBank/DDBJ databases">
        <title>Pervasive Adenine N6-methylation of Active Genes in Fungi.</title>
        <authorList>
            <consortium name="DOE Joint Genome Institute"/>
            <person name="Mondo S.J."/>
            <person name="Dannebaum R.O."/>
            <person name="Kuo R.C."/>
            <person name="Labutti K."/>
            <person name="Haridas S."/>
            <person name="Kuo A."/>
            <person name="Salamov A."/>
            <person name="Ahrendt S.R."/>
            <person name="Lipzen A."/>
            <person name="Sullivan W."/>
            <person name="Andreopoulos W.B."/>
            <person name="Clum A."/>
            <person name="Lindquist E."/>
            <person name="Daum C."/>
            <person name="Ramamoorthy G.K."/>
            <person name="Gryganskyi A."/>
            <person name="Culley D."/>
            <person name="Magnuson J.K."/>
            <person name="James T.Y."/>
            <person name="O'Malley M.A."/>
            <person name="Stajich J.E."/>
            <person name="Spatafora J.W."/>
            <person name="Visel A."/>
            <person name="Grigoriev I.V."/>
        </authorList>
    </citation>
    <scope>NUCLEOTIDE SEQUENCE [LARGE SCALE GENOMIC DNA]</scope>
    <source>
        <strain evidence="2 3">PL171</strain>
    </source>
</reference>
<proteinExistence type="predicted"/>
<dbReference type="InterPro" id="IPR050700">
    <property type="entry name" value="YIM1/Zinc_Alcohol_DH_Fams"/>
</dbReference>
<feature type="domain" description="Enoyl reductase (ER)" evidence="1">
    <location>
        <begin position="10"/>
        <end position="321"/>
    </location>
</feature>
<dbReference type="Proteomes" id="UP000193411">
    <property type="component" value="Unassembled WGS sequence"/>
</dbReference>
<dbReference type="STRING" id="765915.A0A1Y2I3Z3"/>
<comment type="caution">
    <text evidence="2">The sequence shown here is derived from an EMBL/GenBank/DDBJ whole genome shotgun (WGS) entry which is preliminary data.</text>
</comment>
<dbReference type="PANTHER" id="PTHR11695:SF648">
    <property type="entry name" value="ZINC-BINDING OXIDOREDUCTASE"/>
    <property type="match status" value="1"/>
</dbReference>
<evidence type="ECO:0000313" key="2">
    <source>
        <dbReference type="EMBL" id="ORZ41595.1"/>
    </source>
</evidence>
<accession>A0A1Y2I3Z3</accession>
<dbReference type="PANTHER" id="PTHR11695">
    <property type="entry name" value="ALCOHOL DEHYDROGENASE RELATED"/>
    <property type="match status" value="1"/>
</dbReference>
<dbReference type="SUPFAM" id="SSF50129">
    <property type="entry name" value="GroES-like"/>
    <property type="match status" value="1"/>
</dbReference>
<dbReference type="EMBL" id="MCFL01000001">
    <property type="protein sequence ID" value="ORZ41595.1"/>
    <property type="molecule type" value="Genomic_DNA"/>
</dbReference>
<keyword evidence="3" id="KW-1185">Reference proteome</keyword>
<dbReference type="InterPro" id="IPR020843">
    <property type="entry name" value="ER"/>
</dbReference>
<dbReference type="OrthoDB" id="201656at2759"/>
<dbReference type="InterPro" id="IPR013154">
    <property type="entry name" value="ADH-like_N"/>
</dbReference>
<dbReference type="InterPro" id="IPR011032">
    <property type="entry name" value="GroES-like_sf"/>
</dbReference>
<dbReference type="CDD" id="cd05289">
    <property type="entry name" value="MDR_like_2"/>
    <property type="match status" value="1"/>
</dbReference>
<name>A0A1Y2I3Z3_9FUNG</name>
<sequence length="339" mass="35812">MLAAFMKRYGRDALQLDQLPIPTTESLQAGEVLIRVHAVSLQPADYKTRDGSVQSLRGTPTESSPRGIGYDFSGTILELSPNGGTNAFKVGDAVFGISTYGALSTHTIAHVDHLAKKPDNVSFPHAAAIVTAGLTAWQTFEYAKAKAGTVDKVFITAGAGGVGHIAIQLAKNVFDVKTVATTASAAKHDLVRNCGADVIVDYQKKGNDGDFVKVLGAKAYDLALESTGEKGKCKQVVRPGGAVVSLLGIPDGDMLCKVVHAYHMPDSARPPGFVYGLLNCVAWVGDAGHLAKLGECVSNGKVKVTIDRVYPLEQVMDAFLVECMKGACAEVDQVNPLRT</sequence>
<protein>
    <submittedName>
        <fullName evidence="2">Chaperonin 10-like protein</fullName>
    </submittedName>
</protein>
<dbReference type="Gene3D" id="3.40.50.720">
    <property type="entry name" value="NAD(P)-binding Rossmann-like Domain"/>
    <property type="match status" value="1"/>
</dbReference>
<evidence type="ECO:0000313" key="3">
    <source>
        <dbReference type="Proteomes" id="UP000193411"/>
    </source>
</evidence>
<dbReference type="InterPro" id="IPR036291">
    <property type="entry name" value="NAD(P)-bd_dom_sf"/>
</dbReference>
<dbReference type="SMART" id="SM00829">
    <property type="entry name" value="PKS_ER"/>
    <property type="match status" value="1"/>
</dbReference>
<dbReference type="SUPFAM" id="SSF51735">
    <property type="entry name" value="NAD(P)-binding Rossmann-fold domains"/>
    <property type="match status" value="1"/>
</dbReference>
<evidence type="ECO:0000259" key="1">
    <source>
        <dbReference type="SMART" id="SM00829"/>
    </source>
</evidence>
<dbReference type="AlphaFoldDB" id="A0A1Y2I3Z3"/>
<dbReference type="GO" id="GO:0016491">
    <property type="term" value="F:oxidoreductase activity"/>
    <property type="evidence" value="ECO:0007669"/>
    <property type="project" value="InterPro"/>
</dbReference>
<gene>
    <name evidence="2" type="ORF">BCR44DRAFT_1423128</name>
</gene>